<dbReference type="InterPro" id="IPR026017">
    <property type="entry name" value="Lumazine-bd_dom"/>
</dbReference>
<dbReference type="SUPFAM" id="SSF63380">
    <property type="entry name" value="Riboflavin synthase domain-like"/>
    <property type="match status" value="2"/>
</dbReference>
<comment type="pathway">
    <text evidence="3">Cofactor biosynthesis; riboflavin biosynthesis; riboflavin from 2-hydroxy-3-oxobutyl phosphate and 5-amino-6-(D-ribitylamino)uracil: step 2/2.</text>
</comment>
<evidence type="ECO:0000313" key="14">
    <source>
        <dbReference type="EMBL" id="KIO44740.1"/>
    </source>
</evidence>
<evidence type="ECO:0000313" key="13">
    <source>
        <dbReference type="EMBL" id="KIO43025.1"/>
    </source>
</evidence>
<dbReference type="PANTHER" id="PTHR21098">
    <property type="entry name" value="RIBOFLAVIN SYNTHASE ALPHA CHAIN"/>
    <property type="match status" value="1"/>
</dbReference>
<keyword evidence="7" id="KW-0686">Riboflavin biosynthesis</keyword>
<evidence type="ECO:0000256" key="4">
    <source>
        <dbReference type="ARBA" id="ARBA00011233"/>
    </source>
</evidence>
<feature type="repeat" description="Lumazine-binding" evidence="11">
    <location>
        <begin position="1"/>
        <end position="96"/>
    </location>
</feature>
<evidence type="ECO:0000256" key="7">
    <source>
        <dbReference type="ARBA" id="ARBA00022619"/>
    </source>
</evidence>
<dbReference type="PANTHER" id="PTHR21098:SF12">
    <property type="entry name" value="RIBOFLAVIN SYNTHASE"/>
    <property type="match status" value="1"/>
</dbReference>
<accession>A0A0C3R559</accession>
<dbReference type="Proteomes" id="UP000031980">
    <property type="component" value="Unassembled WGS sequence"/>
</dbReference>
<dbReference type="FunFam" id="2.40.30.20:FF:000004">
    <property type="entry name" value="Riboflavin synthase, alpha subunit"/>
    <property type="match status" value="1"/>
</dbReference>
<proteinExistence type="predicted"/>
<comment type="function">
    <text evidence="2">Catalyzes the dismutation of two molecules of 6,7-dimethyl-8-ribityllumazine, resulting in the formation of riboflavin and 5-amino-6-(D-ribitylamino)uracil.</text>
</comment>
<evidence type="ECO:0000313" key="15">
    <source>
        <dbReference type="Proteomes" id="UP000031937"/>
    </source>
</evidence>
<keyword evidence="8" id="KW-0808">Transferase</keyword>
<sequence length="216" mass="23434">MFTGIIEEIGTIKGVKRGDRSVVLEVEARKILEDVKIGDSIATNGVCLTVAAIKGDRFFADVMPETVTRSNLGCLRAGDRVNLERALCLNGRLGGHIVSGHIDGTGKIVNREKDENAIWITIEASAALLRYVVDKGSITIDGISLTVAGVFEDRFQVSIIPHTRDETTLVKKAIGEVVNLENDIVAKYIEKLLKSTSPSDERKPGLTLDFLLANGF</sequence>
<dbReference type="EC" id="2.5.1.9" evidence="5 10"/>
<feature type="domain" description="Lumazine-binding" evidence="12">
    <location>
        <begin position="1"/>
        <end position="96"/>
    </location>
</feature>
<evidence type="ECO:0000259" key="12">
    <source>
        <dbReference type="PROSITE" id="PS51177"/>
    </source>
</evidence>
<dbReference type="NCBIfam" id="NF009566">
    <property type="entry name" value="PRK13020.1"/>
    <property type="match status" value="1"/>
</dbReference>
<comment type="catalytic activity">
    <reaction evidence="1">
        <text>2 6,7-dimethyl-8-(1-D-ribityl)lumazine + H(+) = 5-amino-6-(D-ribitylamino)uracil + riboflavin</text>
        <dbReference type="Rhea" id="RHEA:20772"/>
        <dbReference type="ChEBI" id="CHEBI:15378"/>
        <dbReference type="ChEBI" id="CHEBI:15934"/>
        <dbReference type="ChEBI" id="CHEBI:57986"/>
        <dbReference type="ChEBI" id="CHEBI:58201"/>
        <dbReference type="EC" id="2.5.1.9"/>
    </reaction>
</comment>
<evidence type="ECO:0000256" key="8">
    <source>
        <dbReference type="ARBA" id="ARBA00022679"/>
    </source>
</evidence>
<evidence type="ECO:0000313" key="16">
    <source>
        <dbReference type="Proteomes" id="UP000031980"/>
    </source>
</evidence>
<dbReference type="InterPro" id="IPR023366">
    <property type="entry name" value="ATP_synth_asu-like_sf"/>
</dbReference>
<dbReference type="Gene3D" id="2.40.30.20">
    <property type="match status" value="2"/>
</dbReference>
<comment type="caution">
    <text evidence="14">The sequence shown here is derived from an EMBL/GenBank/DDBJ whole genome shotgun (WGS) entry which is preliminary data.</text>
</comment>
<protein>
    <recommendedName>
        <fullName evidence="6 10">Riboflavin synthase</fullName>
        <ecNumber evidence="5 10">2.5.1.9</ecNumber>
    </recommendedName>
</protein>
<keyword evidence="16" id="KW-1185">Reference proteome</keyword>
<organism evidence="14 16">
    <name type="scientific">Sanguibacteroides justesenii</name>
    <dbReference type="NCBI Taxonomy" id="1547597"/>
    <lineage>
        <taxon>Bacteria</taxon>
        <taxon>Pseudomonadati</taxon>
        <taxon>Bacteroidota</taxon>
        <taxon>Bacteroidia</taxon>
        <taxon>Bacteroidales</taxon>
        <taxon>Porphyromonadaceae</taxon>
        <taxon>Sanguibacteroides</taxon>
    </lineage>
</organism>
<evidence type="ECO:0000256" key="9">
    <source>
        <dbReference type="ARBA" id="ARBA00022737"/>
    </source>
</evidence>
<evidence type="ECO:0000256" key="3">
    <source>
        <dbReference type="ARBA" id="ARBA00004887"/>
    </source>
</evidence>
<dbReference type="Proteomes" id="UP000031937">
    <property type="component" value="Unassembled WGS sequence"/>
</dbReference>
<dbReference type="GO" id="GO:0009231">
    <property type="term" value="P:riboflavin biosynthetic process"/>
    <property type="evidence" value="ECO:0007669"/>
    <property type="project" value="UniProtKB-KW"/>
</dbReference>
<gene>
    <name evidence="14" type="ORF">BA92_06830</name>
    <name evidence="13" type="ORF">IE90_12425</name>
</gene>
<dbReference type="OrthoDB" id="9788537at2"/>
<reference evidence="13 15" key="2">
    <citation type="submission" date="2014-07" db="EMBL/GenBank/DDBJ databases">
        <title>Porphyromonadaceae bacterium OUH 334697 = ATCC BAA-2682 = DSM 28341 draft genome.</title>
        <authorList>
            <person name="Sydenham T.V."/>
            <person name="Hasman H."/>
            <person name="Justesen U.S."/>
        </authorList>
    </citation>
    <scope>NUCLEOTIDE SEQUENCE [LARGE SCALE GENOMIC DNA]</scope>
    <source>
        <strain evidence="13 15">OUH 334697</strain>
    </source>
</reference>
<dbReference type="PROSITE" id="PS51177">
    <property type="entry name" value="LUMAZINE_BIND"/>
    <property type="match status" value="2"/>
</dbReference>
<dbReference type="InterPro" id="IPR017938">
    <property type="entry name" value="Riboflavin_synthase-like_b-brl"/>
</dbReference>
<dbReference type="CDD" id="cd00402">
    <property type="entry name" value="Riboflavin_synthase_like"/>
    <property type="match status" value="1"/>
</dbReference>
<dbReference type="AlphaFoldDB" id="A0A0C3R559"/>
<evidence type="ECO:0000256" key="10">
    <source>
        <dbReference type="NCBIfam" id="TIGR00187"/>
    </source>
</evidence>
<dbReference type="NCBIfam" id="TIGR00187">
    <property type="entry name" value="ribE"/>
    <property type="match status" value="1"/>
</dbReference>
<dbReference type="InterPro" id="IPR001783">
    <property type="entry name" value="Lumazine-bd"/>
</dbReference>
<feature type="repeat" description="Lumazine-binding" evidence="11">
    <location>
        <begin position="97"/>
        <end position="193"/>
    </location>
</feature>
<evidence type="ECO:0000256" key="2">
    <source>
        <dbReference type="ARBA" id="ARBA00002803"/>
    </source>
</evidence>
<dbReference type="FunFam" id="2.40.30.20:FF:000003">
    <property type="entry name" value="Riboflavin synthase, alpha subunit"/>
    <property type="match status" value="1"/>
</dbReference>
<feature type="domain" description="Lumazine-binding" evidence="12">
    <location>
        <begin position="97"/>
        <end position="193"/>
    </location>
</feature>
<dbReference type="EMBL" id="JPIT01000032">
    <property type="protein sequence ID" value="KIO43025.1"/>
    <property type="molecule type" value="Genomic_DNA"/>
</dbReference>
<name>A0A0C3R559_9PORP</name>
<dbReference type="GO" id="GO:0004746">
    <property type="term" value="F:riboflavin synthase activity"/>
    <property type="evidence" value="ECO:0007669"/>
    <property type="project" value="UniProtKB-UniRule"/>
</dbReference>
<dbReference type="EMBL" id="JPIU01000038">
    <property type="protein sequence ID" value="KIO44740.1"/>
    <property type="molecule type" value="Genomic_DNA"/>
</dbReference>
<dbReference type="Pfam" id="PF00677">
    <property type="entry name" value="Lum_binding"/>
    <property type="match status" value="2"/>
</dbReference>
<evidence type="ECO:0000256" key="1">
    <source>
        <dbReference type="ARBA" id="ARBA00000968"/>
    </source>
</evidence>
<dbReference type="PIRSF" id="PIRSF000498">
    <property type="entry name" value="Riboflavin_syn_A"/>
    <property type="match status" value="1"/>
</dbReference>
<evidence type="ECO:0000256" key="11">
    <source>
        <dbReference type="PROSITE-ProRule" id="PRU00524"/>
    </source>
</evidence>
<evidence type="ECO:0000256" key="6">
    <source>
        <dbReference type="ARBA" id="ARBA00013950"/>
    </source>
</evidence>
<dbReference type="NCBIfam" id="NF006767">
    <property type="entry name" value="PRK09289.1"/>
    <property type="match status" value="1"/>
</dbReference>
<comment type="subunit">
    <text evidence="4">Homotrimer.</text>
</comment>
<keyword evidence="9" id="KW-0677">Repeat</keyword>
<dbReference type="RefSeq" id="WP_041504153.1">
    <property type="nucleotide sequence ID" value="NZ_JPIT01000032.1"/>
</dbReference>
<evidence type="ECO:0000256" key="5">
    <source>
        <dbReference type="ARBA" id="ARBA00012827"/>
    </source>
</evidence>
<reference evidence="14 16" key="1">
    <citation type="submission" date="2014-07" db="EMBL/GenBank/DDBJ databases">
        <title>Porphyromonadaceae bacterium OUH 308042 = ATCC BAA-2681 = DSM 28342 draft genome.</title>
        <authorList>
            <person name="Sydenham T.V."/>
            <person name="Hasman H."/>
            <person name="Justensen U.S."/>
        </authorList>
    </citation>
    <scope>NUCLEOTIDE SEQUENCE [LARGE SCALE GENOMIC DNA]</scope>
    <source>
        <strain evidence="14 16">OUH 308042</strain>
    </source>
</reference>